<dbReference type="PANTHER" id="PTHR42866:SF2">
    <property type="entry name" value="3-DEOXY-MANNO-OCTULOSONATE CYTIDYLYLTRANSFERASE, MITOCHONDRIAL"/>
    <property type="match status" value="1"/>
</dbReference>
<dbReference type="GO" id="GO:0009103">
    <property type="term" value="P:lipopolysaccharide biosynthetic process"/>
    <property type="evidence" value="ECO:0007669"/>
    <property type="project" value="UniProtKB-KW"/>
</dbReference>
<protein>
    <submittedName>
        <fullName evidence="4">3-deoxy-manno-octulosonate cytidylyltransferase</fullName>
    </submittedName>
</protein>
<dbReference type="Gene3D" id="3.90.550.10">
    <property type="entry name" value="Spore Coat Polysaccharide Biosynthesis Protein SpsA, Chain A"/>
    <property type="match status" value="1"/>
</dbReference>
<dbReference type="GO" id="GO:0008690">
    <property type="term" value="F:3-deoxy-manno-octulosonate cytidylyltransferase activity"/>
    <property type="evidence" value="ECO:0007669"/>
    <property type="project" value="InterPro"/>
</dbReference>
<dbReference type="STRING" id="1539051.AL01_00725"/>
<proteinExistence type="predicted"/>
<dbReference type="InterPro" id="IPR004528">
    <property type="entry name" value="KdsB"/>
</dbReference>
<name>A0A1S8GRT4_9PROT</name>
<keyword evidence="3" id="KW-0448">Lipopolysaccharide biosynthesis</keyword>
<organism evidence="4 5">
    <name type="scientific">Bombella intestini</name>
    <dbReference type="NCBI Taxonomy" id="1539051"/>
    <lineage>
        <taxon>Bacteria</taxon>
        <taxon>Pseudomonadati</taxon>
        <taxon>Pseudomonadota</taxon>
        <taxon>Alphaproteobacteria</taxon>
        <taxon>Acetobacterales</taxon>
        <taxon>Acetobacteraceae</taxon>
        <taxon>Bombella</taxon>
    </lineage>
</organism>
<evidence type="ECO:0000256" key="1">
    <source>
        <dbReference type="ARBA" id="ARBA00022679"/>
    </source>
</evidence>
<evidence type="ECO:0000256" key="3">
    <source>
        <dbReference type="ARBA" id="ARBA00022985"/>
    </source>
</evidence>
<evidence type="ECO:0000313" key="5">
    <source>
        <dbReference type="Proteomes" id="UP000200980"/>
    </source>
</evidence>
<dbReference type="InterPro" id="IPR003329">
    <property type="entry name" value="Cytidylyl_trans"/>
</dbReference>
<dbReference type="GO" id="GO:0005829">
    <property type="term" value="C:cytosol"/>
    <property type="evidence" value="ECO:0007669"/>
    <property type="project" value="TreeGrafter"/>
</dbReference>
<keyword evidence="5" id="KW-1185">Reference proteome</keyword>
<reference evidence="4 5" key="1">
    <citation type="journal article" date="2016" name="PLoS ONE">
        <title>Whole-Genome Sequence Analysis of Bombella intestini LMG 28161T, a Novel Acetic Acid Bacterium Isolated from the Crop of a Red-Tailed Bumble Bee, Bombus lapidarius.</title>
        <authorList>
            <person name="Li L."/>
            <person name="Illeghems K."/>
            <person name="Van Kerrebroeck S."/>
            <person name="Borremans W."/>
            <person name="Cleenwerck I."/>
            <person name="Smagghe G."/>
            <person name="De Vuyst L."/>
            <person name="Vandamme P."/>
        </authorList>
    </citation>
    <scope>NUCLEOTIDE SEQUENCE [LARGE SCALE GENOMIC DNA]</scope>
    <source>
        <strain evidence="4 5">R-52487</strain>
    </source>
</reference>
<dbReference type="Pfam" id="PF02348">
    <property type="entry name" value="CTP_transf_3"/>
    <property type="match status" value="1"/>
</dbReference>
<dbReference type="OrthoDB" id="9815559at2"/>
<comment type="caution">
    <text evidence="4">The sequence shown here is derived from an EMBL/GenBank/DDBJ whole genome shotgun (WGS) entry which is preliminary data.</text>
</comment>
<accession>A0A1S8GRT4</accession>
<dbReference type="Proteomes" id="UP000200980">
    <property type="component" value="Unassembled WGS sequence"/>
</dbReference>
<keyword evidence="1 4" id="KW-0808">Transferase</keyword>
<dbReference type="EMBL" id="JATM01000001">
    <property type="protein sequence ID" value="OOL19548.1"/>
    <property type="molecule type" value="Genomic_DNA"/>
</dbReference>
<dbReference type="NCBIfam" id="NF003948">
    <property type="entry name" value="PRK05450.1-1"/>
    <property type="match status" value="1"/>
</dbReference>
<dbReference type="CDD" id="cd02517">
    <property type="entry name" value="CMP-KDO-Synthetase"/>
    <property type="match status" value="1"/>
</dbReference>
<gene>
    <name evidence="4" type="ORF">AL01_00725</name>
</gene>
<dbReference type="AlphaFoldDB" id="A0A1S8GRT4"/>
<dbReference type="PANTHER" id="PTHR42866">
    <property type="entry name" value="3-DEOXY-MANNO-OCTULOSONATE CYTIDYLYLTRANSFERASE"/>
    <property type="match status" value="1"/>
</dbReference>
<dbReference type="NCBIfam" id="NF003952">
    <property type="entry name" value="PRK05450.1-5"/>
    <property type="match status" value="1"/>
</dbReference>
<dbReference type="RefSeq" id="WP_077395357.1">
    <property type="nucleotide sequence ID" value="NZ_JATM01000001.1"/>
</dbReference>
<dbReference type="SUPFAM" id="SSF53448">
    <property type="entry name" value="Nucleotide-diphospho-sugar transferases"/>
    <property type="match status" value="1"/>
</dbReference>
<sequence>MRPIIVIPSRIASTRLPRKALAEIDGEAMVVHVARRAVAAGLGPVLVAAGDEEIRKAVAGMAGVEALLTDPALPSGSDRVQAALKAYDPQGQYDCVINLQGDLPLVEPTTLRQALRPLEEGQFDIGTLVAPVQSLAERDADSVVKVACTFRNDEDVARALYFSRSVIPWGEGAYWHHVGVYAWRCEALARFVTLPPSGLEVREKLEQLRALEAGMTIGCARIETAPLGVDTPEDLARVRASVREQALCQ</sequence>
<evidence type="ECO:0000256" key="2">
    <source>
        <dbReference type="ARBA" id="ARBA00022695"/>
    </source>
</evidence>
<keyword evidence="2 4" id="KW-0548">Nucleotidyltransferase</keyword>
<evidence type="ECO:0000313" key="4">
    <source>
        <dbReference type="EMBL" id="OOL19548.1"/>
    </source>
</evidence>
<dbReference type="InterPro" id="IPR029044">
    <property type="entry name" value="Nucleotide-diphossugar_trans"/>
</dbReference>